<feature type="transmembrane region" description="Helical" evidence="3">
    <location>
        <begin position="6"/>
        <end position="31"/>
    </location>
</feature>
<dbReference type="PANTHER" id="PTHR47035">
    <property type="entry name" value="OS11G0150450 PROTEIN"/>
    <property type="match status" value="1"/>
</dbReference>
<protein>
    <recommendedName>
        <fullName evidence="4">RING-type domain-containing protein</fullName>
    </recommendedName>
</protein>
<evidence type="ECO:0000259" key="4">
    <source>
        <dbReference type="PROSITE" id="PS50089"/>
    </source>
</evidence>
<evidence type="ECO:0000256" key="1">
    <source>
        <dbReference type="PROSITE-ProRule" id="PRU00175"/>
    </source>
</evidence>
<keyword evidence="3" id="KW-0812">Transmembrane</keyword>
<dbReference type="EMBL" id="JADGMS010000008">
    <property type="protein sequence ID" value="KAF9676581.1"/>
    <property type="molecule type" value="Genomic_DNA"/>
</dbReference>
<keyword evidence="1" id="KW-0862">Zinc</keyword>
<gene>
    <name evidence="5" type="ORF">SADUNF_Sadunf08G0017100</name>
</gene>
<sequence>MIASGINLVMTVIGFAVSTMFIVFVCTRLLCARIQLNASRRAFPIASRSNLSLLERGGLEYVVVANFPTKKYNDKIFSASEDAHIIHQFNLGDNNLCDFHEEVKTEAWARGIIEKGVTLLDVEPQFSKRQFCSSEVKGIKLVLIGFLMDLCTVCLAEYHGEDILRILPYCGHSFHVTCIDIWLQQHSTCPVCRMSLREFPEKKRAMQPLFSSATRSQYGTETFDSHSYNYMLTERGISPRSYSNHGMDPLQDNHCAFDGDEAEGGENSTPLSESNQIAEDIADKHVESLSNP</sequence>
<dbReference type="PANTHER" id="PTHR47035:SF3">
    <property type="entry name" value="OS11G0150450 PROTEIN"/>
    <property type="match status" value="1"/>
</dbReference>
<comment type="caution">
    <text evidence="5">The sequence shown here is derived from an EMBL/GenBank/DDBJ whole genome shotgun (WGS) entry which is preliminary data.</text>
</comment>
<dbReference type="SUPFAM" id="SSF57850">
    <property type="entry name" value="RING/U-box"/>
    <property type="match status" value="1"/>
</dbReference>
<organism evidence="5 6">
    <name type="scientific">Salix dunnii</name>
    <dbReference type="NCBI Taxonomy" id="1413687"/>
    <lineage>
        <taxon>Eukaryota</taxon>
        <taxon>Viridiplantae</taxon>
        <taxon>Streptophyta</taxon>
        <taxon>Embryophyta</taxon>
        <taxon>Tracheophyta</taxon>
        <taxon>Spermatophyta</taxon>
        <taxon>Magnoliopsida</taxon>
        <taxon>eudicotyledons</taxon>
        <taxon>Gunneridae</taxon>
        <taxon>Pentapetalae</taxon>
        <taxon>rosids</taxon>
        <taxon>fabids</taxon>
        <taxon>Malpighiales</taxon>
        <taxon>Salicaceae</taxon>
        <taxon>Saliceae</taxon>
        <taxon>Salix</taxon>
    </lineage>
</organism>
<dbReference type="CDD" id="cd16461">
    <property type="entry name" value="RING-H2_EL5-like"/>
    <property type="match status" value="1"/>
</dbReference>
<feature type="compositionally biased region" description="Basic and acidic residues" evidence="2">
    <location>
        <begin position="281"/>
        <end position="292"/>
    </location>
</feature>
<proteinExistence type="predicted"/>
<feature type="compositionally biased region" description="Polar residues" evidence="2">
    <location>
        <begin position="266"/>
        <end position="277"/>
    </location>
</feature>
<evidence type="ECO:0000256" key="3">
    <source>
        <dbReference type="SAM" id="Phobius"/>
    </source>
</evidence>
<keyword evidence="6" id="KW-1185">Reference proteome</keyword>
<dbReference type="Pfam" id="PF13639">
    <property type="entry name" value="zf-RING_2"/>
    <property type="match status" value="1"/>
</dbReference>
<dbReference type="InterPro" id="IPR013083">
    <property type="entry name" value="Znf_RING/FYVE/PHD"/>
</dbReference>
<keyword evidence="3" id="KW-1133">Transmembrane helix</keyword>
<dbReference type="Gene3D" id="3.30.40.10">
    <property type="entry name" value="Zinc/RING finger domain, C3HC4 (zinc finger)"/>
    <property type="match status" value="1"/>
</dbReference>
<dbReference type="Proteomes" id="UP000657918">
    <property type="component" value="Chromosome 8"/>
</dbReference>
<feature type="domain" description="RING-type" evidence="4">
    <location>
        <begin position="151"/>
        <end position="193"/>
    </location>
</feature>
<name>A0A835MX14_9ROSI</name>
<keyword evidence="1" id="KW-0863">Zinc-finger</keyword>
<evidence type="ECO:0000256" key="2">
    <source>
        <dbReference type="SAM" id="MobiDB-lite"/>
    </source>
</evidence>
<keyword evidence="1" id="KW-0479">Metal-binding</keyword>
<dbReference type="GO" id="GO:0008270">
    <property type="term" value="F:zinc ion binding"/>
    <property type="evidence" value="ECO:0007669"/>
    <property type="project" value="UniProtKB-KW"/>
</dbReference>
<reference evidence="5 6" key="1">
    <citation type="submission" date="2020-10" db="EMBL/GenBank/DDBJ databases">
        <title>Plant Genome Project.</title>
        <authorList>
            <person name="Zhang R.-G."/>
        </authorList>
    </citation>
    <scope>NUCLEOTIDE SEQUENCE [LARGE SCALE GENOMIC DNA]</scope>
    <source>
        <strain evidence="5">FAFU-HL-1</strain>
        <tissue evidence="5">Leaf</tissue>
    </source>
</reference>
<dbReference type="PROSITE" id="PS50089">
    <property type="entry name" value="ZF_RING_2"/>
    <property type="match status" value="1"/>
</dbReference>
<evidence type="ECO:0000313" key="6">
    <source>
        <dbReference type="Proteomes" id="UP000657918"/>
    </source>
</evidence>
<dbReference type="SMART" id="SM00184">
    <property type="entry name" value="RING"/>
    <property type="match status" value="1"/>
</dbReference>
<dbReference type="InterPro" id="IPR053070">
    <property type="entry name" value="RING-type_E3_ubiquitin-ligase"/>
</dbReference>
<dbReference type="InterPro" id="IPR001841">
    <property type="entry name" value="Znf_RING"/>
</dbReference>
<dbReference type="AlphaFoldDB" id="A0A835MX14"/>
<accession>A0A835MX14</accession>
<keyword evidence="3" id="KW-0472">Membrane</keyword>
<feature type="region of interest" description="Disordered" evidence="2">
    <location>
        <begin position="253"/>
        <end position="292"/>
    </location>
</feature>
<dbReference type="OrthoDB" id="8062037at2759"/>
<evidence type="ECO:0000313" key="5">
    <source>
        <dbReference type="EMBL" id="KAF9676581.1"/>
    </source>
</evidence>